<protein>
    <recommendedName>
        <fullName evidence="10">Protein kinase domain-containing protein</fullName>
    </recommendedName>
</protein>
<dbReference type="InterPro" id="IPR036770">
    <property type="entry name" value="Ankyrin_rpt-contain_sf"/>
</dbReference>
<feature type="region of interest" description="Disordered" evidence="9">
    <location>
        <begin position="1352"/>
        <end position="1428"/>
    </location>
</feature>
<feature type="compositionally biased region" description="Basic and acidic residues" evidence="9">
    <location>
        <begin position="403"/>
        <end position="420"/>
    </location>
</feature>
<feature type="region of interest" description="Disordered" evidence="9">
    <location>
        <begin position="512"/>
        <end position="560"/>
    </location>
</feature>
<dbReference type="PANTHER" id="PTHR11584">
    <property type="entry name" value="SERINE/THREONINE PROTEIN KINASE"/>
    <property type="match status" value="1"/>
</dbReference>
<feature type="compositionally biased region" description="Basic and acidic residues" evidence="9">
    <location>
        <begin position="1289"/>
        <end position="1301"/>
    </location>
</feature>
<feature type="region of interest" description="Disordered" evidence="9">
    <location>
        <begin position="1289"/>
        <end position="1321"/>
    </location>
</feature>
<feature type="compositionally biased region" description="Basic and acidic residues" evidence="9">
    <location>
        <begin position="778"/>
        <end position="789"/>
    </location>
</feature>
<feature type="compositionally biased region" description="Basic and acidic residues" evidence="9">
    <location>
        <begin position="968"/>
        <end position="977"/>
    </location>
</feature>
<feature type="repeat" description="ANK" evidence="6">
    <location>
        <begin position="290"/>
        <end position="322"/>
    </location>
</feature>
<feature type="compositionally biased region" description="Low complexity" evidence="9">
    <location>
        <begin position="893"/>
        <end position="908"/>
    </location>
</feature>
<keyword evidence="4" id="KW-0418">Kinase</keyword>
<feature type="region of interest" description="Disordered" evidence="9">
    <location>
        <begin position="1027"/>
        <end position="1088"/>
    </location>
</feature>
<keyword evidence="3 7" id="KW-0547">Nucleotide-binding</keyword>
<evidence type="ECO:0000256" key="2">
    <source>
        <dbReference type="ARBA" id="ARBA00022679"/>
    </source>
</evidence>
<dbReference type="EMBL" id="RCHS01002221">
    <property type="protein sequence ID" value="RMX48995.1"/>
    <property type="molecule type" value="Genomic_DNA"/>
</dbReference>
<evidence type="ECO:0000256" key="3">
    <source>
        <dbReference type="ARBA" id="ARBA00022741"/>
    </source>
</evidence>
<dbReference type="GO" id="GO:0035556">
    <property type="term" value="P:intracellular signal transduction"/>
    <property type="evidence" value="ECO:0007669"/>
    <property type="project" value="UniProtKB-ARBA"/>
</dbReference>
<feature type="region of interest" description="Disordered" evidence="9">
    <location>
        <begin position="709"/>
        <end position="732"/>
    </location>
</feature>
<dbReference type="SMART" id="SM00220">
    <property type="entry name" value="S_TKc"/>
    <property type="match status" value="1"/>
</dbReference>
<evidence type="ECO:0000256" key="7">
    <source>
        <dbReference type="PROSITE-ProRule" id="PRU10141"/>
    </source>
</evidence>
<keyword evidence="2" id="KW-0808">Transferase</keyword>
<dbReference type="Gene3D" id="1.10.510.10">
    <property type="entry name" value="Transferase(Phosphotransferase) domain 1"/>
    <property type="match status" value="1"/>
</dbReference>
<evidence type="ECO:0000256" key="9">
    <source>
        <dbReference type="SAM" id="MobiDB-lite"/>
    </source>
</evidence>
<feature type="compositionally biased region" description="Low complexity" evidence="9">
    <location>
        <begin position="1365"/>
        <end position="1374"/>
    </location>
</feature>
<dbReference type="OrthoDB" id="266718at2759"/>
<dbReference type="STRING" id="46731.A0A3M6U5P2"/>
<feature type="compositionally biased region" description="Basic residues" evidence="9">
    <location>
        <begin position="1036"/>
        <end position="1050"/>
    </location>
</feature>
<feature type="coiled-coil region" evidence="8">
    <location>
        <begin position="1537"/>
        <end position="1567"/>
    </location>
</feature>
<organism evidence="11 12">
    <name type="scientific">Pocillopora damicornis</name>
    <name type="common">Cauliflower coral</name>
    <name type="synonym">Millepora damicornis</name>
    <dbReference type="NCBI Taxonomy" id="46731"/>
    <lineage>
        <taxon>Eukaryota</taxon>
        <taxon>Metazoa</taxon>
        <taxon>Cnidaria</taxon>
        <taxon>Anthozoa</taxon>
        <taxon>Hexacorallia</taxon>
        <taxon>Scleractinia</taxon>
        <taxon>Astrocoeniina</taxon>
        <taxon>Pocilloporidae</taxon>
        <taxon>Pocillopora</taxon>
    </lineage>
</organism>
<feature type="compositionally biased region" description="Basic and acidic residues" evidence="9">
    <location>
        <begin position="1418"/>
        <end position="1427"/>
    </location>
</feature>
<dbReference type="PROSITE" id="PS00108">
    <property type="entry name" value="PROTEIN_KINASE_ST"/>
    <property type="match status" value="1"/>
</dbReference>
<comment type="caution">
    <text evidence="11">The sequence shown here is derived from an EMBL/GenBank/DDBJ whole genome shotgun (WGS) entry which is preliminary data.</text>
</comment>
<evidence type="ECO:0000313" key="11">
    <source>
        <dbReference type="EMBL" id="RMX48995.1"/>
    </source>
</evidence>
<evidence type="ECO:0000313" key="12">
    <source>
        <dbReference type="Proteomes" id="UP000275408"/>
    </source>
</evidence>
<dbReference type="SUPFAM" id="SSF56112">
    <property type="entry name" value="Protein kinase-like (PK-like)"/>
    <property type="match status" value="1"/>
</dbReference>
<keyword evidence="5 7" id="KW-0067">ATP-binding</keyword>
<feature type="compositionally biased region" description="Polar residues" evidence="9">
    <location>
        <begin position="794"/>
        <end position="804"/>
    </location>
</feature>
<dbReference type="GO" id="GO:0004674">
    <property type="term" value="F:protein serine/threonine kinase activity"/>
    <property type="evidence" value="ECO:0007669"/>
    <property type="project" value="UniProtKB-KW"/>
</dbReference>
<name>A0A3M6U5P2_POCDA</name>
<feature type="compositionally biased region" description="Basic residues" evidence="9">
    <location>
        <begin position="1074"/>
        <end position="1085"/>
    </location>
</feature>
<gene>
    <name evidence="11" type="ORF">pdam_00008258</name>
</gene>
<proteinExistence type="predicted"/>
<feature type="region of interest" description="Disordered" evidence="9">
    <location>
        <begin position="343"/>
        <end position="463"/>
    </location>
</feature>
<feature type="compositionally biased region" description="Polar residues" evidence="9">
    <location>
        <begin position="1402"/>
        <end position="1415"/>
    </location>
</feature>
<dbReference type="PROSITE" id="PS50297">
    <property type="entry name" value="ANK_REP_REGION"/>
    <property type="match status" value="3"/>
</dbReference>
<feature type="compositionally biased region" description="Low complexity" evidence="9">
    <location>
        <begin position="1383"/>
        <end position="1401"/>
    </location>
</feature>
<dbReference type="SUPFAM" id="SSF48403">
    <property type="entry name" value="Ankyrin repeat"/>
    <property type="match status" value="1"/>
</dbReference>
<evidence type="ECO:0000256" key="5">
    <source>
        <dbReference type="ARBA" id="ARBA00022840"/>
    </source>
</evidence>
<dbReference type="Pfam" id="PF12796">
    <property type="entry name" value="Ank_2"/>
    <property type="match status" value="2"/>
</dbReference>
<feature type="region of interest" description="Disordered" evidence="9">
    <location>
        <begin position="762"/>
        <end position="808"/>
    </location>
</feature>
<dbReference type="InterPro" id="IPR000719">
    <property type="entry name" value="Prot_kinase_dom"/>
</dbReference>
<feature type="repeat" description="ANK" evidence="6">
    <location>
        <begin position="257"/>
        <end position="289"/>
    </location>
</feature>
<dbReference type="InterPro" id="IPR017441">
    <property type="entry name" value="Protein_kinase_ATP_BS"/>
</dbReference>
<dbReference type="PANTHER" id="PTHR11584:SF369">
    <property type="entry name" value="MITOGEN-ACTIVATED PROTEIN KINASE KINASE KINASE 19-RELATED"/>
    <property type="match status" value="1"/>
</dbReference>
<feature type="compositionally biased region" description="Polar residues" evidence="9">
    <location>
        <begin position="666"/>
        <end position="683"/>
    </location>
</feature>
<evidence type="ECO:0000256" key="8">
    <source>
        <dbReference type="SAM" id="Coils"/>
    </source>
</evidence>
<feature type="region of interest" description="Disordered" evidence="9">
    <location>
        <begin position="961"/>
        <end position="1003"/>
    </location>
</feature>
<dbReference type="Proteomes" id="UP000275408">
    <property type="component" value="Unassembled WGS sequence"/>
</dbReference>
<keyword evidence="8" id="KW-0175">Coiled coil</keyword>
<dbReference type="Pfam" id="PF00069">
    <property type="entry name" value="Pkinase"/>
    <property type="match status" value="1"/>
</dbReference>
<accession>A0A3M6U5P2</accession>
<dbReference type="PROSITE" id="PS50088">
    <property type="entry name" value="ANK_REPEAT"/>
    <property type="match status" value="4"/>
</dbReference>
<feature type="region of interest" description="Disordered" evidence="9">
    <location>
        <begin position="881"/>
        <end position="909"/>
    </location>
</feature>
<dbReference type="InterPro" id="IPR008271">
    <property type="entry name" value="Ser/Thr_kinase_AS"/>
</dbReference>
<keyword evidence="1" id="KW-0723">Serine/threonine-protein kinase</keyword>
<feature type="repeat" description="ANK" evidence="6">
    <location>
        <begin position="78"/>
        <end position="110"/>
    </location>
</feature>
<feature type="binding site" evidence="7">
    <location>
        <position position="1535"/>
    </location>
    <ligand>
        <name>ATP</name>
        <dbReference type="ChEBI" id="CHEBI:30616"/>
    </ligand>
</feature>
<dbReference type="PROSITE" id="PS50011">
    <property type="entry name" value="PROTEIN_KINASE_DOM"/>
    <property type="match status" value="1"/>
</dbReference>
<evidence type="ECO:0000256" key="1">
    <source>
        <dbReference type="ARBA" id="ARBA00022527"/>
    </source>
</evidence>
<evidence type="ECO:0000259" key="10">
    <source>
        <dbReference type="PROSITE" id="PS50011"/>
    </source>
</evidence>
<evidence type="ECO:0000256" key="6">
    <source>
        <dbReference type="PROSITE-ProRule" id="PRU00023"/>
    </source>
</evidence>
<feature type="domain" description="Protein kinase" evidence="10">
    <location>
        <begin position="1507"/>
        <end position="1753"/>
    </location>
</feature>
<dbReference type="PROSITE" id="PS00107">
    <property type="entry name" value="PROTEIN_KINASE_ATP"/>
    <property type="match status" value="1"/>
</dbReference>
<dbReference type="SMART" id="SM00248">
    <property type="entry name" value="ANK"/>
    <property type="match status" value="7"/>
</dbReference>
<dbReference type="GO" id="GO:0005524">
    <property type="term" value="F:ATP binding"/>
    <property type="evidence" value="ECO:0007669"/>
    <property type="project" value="UniProtKB-UniRule"/>
</dbReference>
<feature type="repeat" description="ANK" evidence="6">
    <location>
        <begin position="220"/>
        <end position="249"/>
    </location>
</feature>
<dbReference type="Gene3D" id="1.25.40.20">
    <property type="entry name" value="Ankyrin repeat-containing domain"/>
    <property type="match status" value="3"/>
</dbReference>
<keyword evidence="6" id="KW-0040">ANK repeat</keyword>
<feature type="compositionally biased region" description="Polar residues" evidence="9">
    <location>
        <begin position="1302"/>
        <end position="1321"/>
    </location>
</feature>
<feature type="region of interest" description="Disordered" evidence="9">
    <location>
        <begin position="610"/>
        <end position="683"/>
    </location>
</feature>
<dbReference type="InterPro" id="IPR002110">
    <property type="entry name" value="Ankyrin_rpt"/>
</dbReference>
<feature type="region of interest" description="Disordered" evidence="9">
    <location>
        <begin position="1219"/>
        <end position="1243"/>
    </location>
</feature>
<dbReference type="InterPro" id="IPR011009">
    <property type="entry name" value="Kinase-like_dom_sf"/>
</dbReference>
<keyword evidence="12" id="KW-1185">Reference proteome</keyword>
<reference evidence="11 12" key="1">
    <citation type="journal article" date="2018" name="Sci. Rep.">
        <title>Comparative analysis of the Pocillopora damicornis genome highlights role of immune system in coral evolution.</title>
        <authorList>
            <person name="Cunning R."/>
            <person name="Bay R.A."/>
            <person name="Gillette P."/>
            <person name="Baker A.C."/>
            <person name="Traylor-Knowles N."/>
        </authorList>
    </citation>
    <scope>NUCLEOTIDE SEQUENCE [LARGE SCALE GENOMIC DNA]</scope>
    <source>
        <strain evidence="11">RSMAS</strain>
        <tissue evidence="11">Whole animal</tissue>
    </source>
</reference>
<evidence type="ECO:0000256" key="4">
    <source>
        <dbReference type="ARBA" id="ARBA00022777"/>
    </source>
</evidence>
<sequence>MTKGGFSCQSTRARRRKDCMRHYYDISSRLFNDGRADDYLNELFLNAAKNGDIERVQNFLARTSRNSSVNVDVKDREEGFTAIMLAAMNAHEKVVSLLLNYGADITLHNKKGETVLDVATDSMRPLLLGSVARQGYSSRHLLQAAWQGNFQLVKKLLSSKAELDVNCKNADGLTPLLLVTRDINLFEKIEKAVMENSYHPVEVVRELIAHNADCGARDSEGKRPLHFAAHGKGSHAQGVISVLIQEGASEIDVPDRFSYSPLHWATRVDNQPILLALIEGGANVNAKGHVGKTPLHIAASHGFEQVSDTLLYHGADVTITDDNDAWAGQTHGNKNHLQRIYSAPAPPKNEQESAPTKLDTTEQKKSNLLSADLISRVNTAPSQGKERKLKKRSQGSSEEISVPEERTSHPVSRKASDLRMPKIPSALKPELSPSSRANSGLIGRGKLGKQEFTGPGLKDERSSEALRPVVSVLNIELKNVRNLRNAKPVIRKRKTSLQSPVPPSYRLHHRLSSPVLSYQRKLSPPGTPGNEARLRSSSESQVPSSRLALPSRVPPLGGKRALTPELRSIATPEMVIENMTLTPEVIDLDLLTKQGLNNDKASSLVFSGVREVTPPPPSPRSVSCNSQEDVELESDTTKKDNESVMTRTFESDSRPSFWIPVDGSSAEKNGPTSAPTVGESSSNGTKFYIDLTNLEALATGQCSLCGDSVTETTKSKRGSVSSNADKEICESCQPRRRSSEDVFWIPFTDKRKASALKNLSGMENGLRDGASITNGRKNSKDRITERSNGEPHPQSEQSDVSSSVMEGGDSKALVLSKSVLPSSSDMTGYDVSCVCDNNTGLCSCTIVKKDVSSPSTDNTLNKASGATGVVKTIGETSSLVESTLVSRPANEYASSPRASSYSKSQSSARNGTDIVLKSFSENDISNHLPVEGTVKPTLKNFEENEKHLVEAHQNVPGQAVKQPFVRETNPDNDRDGTISKAPVEPSPPKHAWATPRVEEPGSSGVKITNPFPSPVPPVDKSAVHPPIGPVDDNRMGNKKHTLGKKGKKCGGKTGTTCKTKPRTKSKVPEQNIKGGKKKGKAKKKSDIKMVTVQQRDAQEELGLRTISQGGLDVAEESMDYLSTFRPFSMFKGKHPILSPIPESPRSTLGTPQNTEGTAQVVASQQQSEKGPDVAVIGAGKDSAGMVEEGGFDVVDGGMFSSLIGMCVPRLRFGKSDVVSDSGSDAESTEALVTQPRGGRVTKQPHDFAEEGIARDTESVVGVKGVGAKHQVVQDEADDAMEAIVKRELSLEEQRESGRTDSVDQTSVSHNQTTKNFSPDETFRAASNLSQISTGEESLLSYRYSRDFPSKILGESDLPSEERTSSEASSFSEQYSDTDSSYNSLGSASPRPLSPASSLNSSDTYFSSPRDSSCPETPTPEREMRSENSVEIDYYEQVAREKSSISSSSSSSSTIRTRSNISLGSLGNISQGSMGSFAPSIAENVVRSRLSASSRSQSSTSCEEEIVWKKGNILGKGAFGTVWCGLTNTGEMIAVKQVELNHSNFDEAEEQYEKLQEEVSLLKSLQHENIVKFIGTCLDGGVVNIFMEFVPGGSIASILARFGCLDEPVFSRYTKQLLSGVSYLHRNNVIHRDIKGGNILIMPSGVLKLIDFGCAKRLYMNLSMSRSNILRSMKGTPYWMAPEVIRETGHGRKSDIWSDMPPMAAIFAIGSGSLAVPQLSEDFSSAARDFVMKCLTRDPDWRPSADELLKHHFLTDTS</sequence>